<keyword evidence="1" id="KW-0472">Membrane</keyword>
<sequence>MSAHYKAIHYTPPPGYKKPSLYLTILTIFMAVAMFIAASVTWYNYLKGKQAAKLAADAQLLSMSDKVLLETRRVFEPAIILTAVLNGMDDSSAKPELHAHPVAPMLLDALEHYHQLLSLYLGFDDGDFYQVVSFHGENRHVRRILRAPADAVFGLRTVFMHHDWRNTPLATVHPPRRVELWVWLNSERKIVGSRADPVSEYDPRVRPWFRLAGESGGIVMTDYYIFASSGALGFTVAQRFDGPVAGAIGVDMTGISLSHFLREQNRGTGGLVFMFTDTGKLTAYPDPERVARRVTVNGTLTVEPVFLDAFDDPVAETVFRLYRQSPGSELREFIHDGEPWLARITPVPGVYGRAEMVAVATPLSVFTASLDRTRNESLLFAFAITLCMIPVIVFASRRISGPLSQLAREAERIRAFRLEEDHAVVQSRIKEVAELAIAFASMKQVLGTFATYLPKALVRQFVISDIVPHLGGERRELSLLFTDVANFTALSEQLDAETLMLRASEYFQELSLPVLEASGTIDKFIGDAMMAFWNAPMPQPDHHLRACAAAMRCRNAVNTLNTRWKREGKQPMLTRIGLHAGECIVGNVGTTDRMNYTVMGAHVNLAARLEGLNKFYETAILASGDMYDKANEAFLFRSVDLVRPKGTAGITRLYELVSQLPGYTECYADPAILAGPDWTDTGGIPHTSDTAGASSSSDSCGPAPETALLHWHARWEEAISRYRGRDFAQALLIFDTLLAENPQDALARMYIQRCTHLLENPPDENWSAVVTFSEK</sequence>
<dbReference type="InterPro" id="IPR029151">
    <property type="entry name" value="Sensor-like_sf"/>
</dbReference>
<dbReference type="SMART" id="SM00044">
    <property type="entry name" value="CYCc"/>
    <property type="match status" value="1"/>
</dbReference>
<proteinExistence type="predicted"/>
<dbReference type="GO" id="GO:0016020">
    <property type="term" value="C:membrane"/>
    <property type="evidence" value="ECO:0007669"/>
    <property type="project" value="InterPro"/>
</dbReference>
<feature type="transmembrane region" description="Helical" evidence="1">
    <location>
        <begin position="378"/>
        <end position="396"/>
    </location>
</feature>
<dbReference type="EMBL" id="BLVP01000043">
    <property type="protein sequence ID" value="GFM38496.1"/>
    <property type="molecule type" value="Genomic_DNA"/>
</dbReference>
<dbReference type="PANTHER" id="PTHR43081">
    <property type="entry name" value="ADENYLATE CYCLASE, TERMINAL-DIFFERENTIATION SPECIFIC-RELATED"/>
    <property type="match status" value="1"/>
</dbReference>
<dbReference type="GO" id="GO:0006171">
    <property type="term" value="P:cAMP biosynthetic process"/>
    <property type="evidence" value="ECO:0007669"/>
    <property type="project" value="TreeGrafter"/>
</dbReference>
<dbReference type="InterPro" id="IPR029787">
    <property type="entry name" value="Nucleotide_cyclase"/>
</dbReference>
<feature type="domain" description="Guanylate cyclase" evidence="2">
    <location>
        <begin position="478"/>
        <end position="610"/>
    </location>
</feature>
<name>A0A7J0BXS0_9BACT</name>
<evidence type="ECO:0000256" key="1">
    <source>
        <dbReference type="SAM" id="Phobius"/>
    </source>
</evidence>
<reference evidence="4 5" key="1">
    <citation type="submission" date="2020-05" db="EMBL/GenBank/DDBJ databases">
        <title>Draft genome sequence of Desulfovibrio psychrotolerans JS1T.</title>
        <authorList>
            <person name="Ueno A."/>
            <person name="Tamazawa S."/>
            <person name="Tamamura S."/>
            <person name="Murakami T."/>
            <person name="Kiyama T."/>
            <person name="Inomata H."/>
            <person name="Amano Y."/>
            <person name="Miyakawa K."/>
            <person name="Tamaki H."/>
            <person name="Naganuma T."/>
            <person name="Kaneko K."/>
        </authorList>
    </citation>
    <scope>NUCLEOTIDE SEQUENCE [LARGE SCALE GENOMIC DNA]</scope>
    <source>
        <strain evidence="4 5">JS1</strain>
    </source>
</reference>
<dbReference type="Gene3D" id="3.30.70.1230">
    <property type="entry name" value="Nucleotide cyclase"/>
    <property type="match status" value="1"/>
</dbReference>
<evidence type="ECO:0000313" key="5">
    <source>
        <dbReference type="Proteomes" id="UP000503820"/>
    </source>
</evidence>
<keyword evidence="1" id="KW-1133">Transmembrane helix</keyword>
<evidence type="ECO:0000259" key="2">
    <source>
        <dbReference type="PROSITE" id="PS50125"/>
    </source>
</evidence>
<dbReference type="GO" id="GO:0035556">
    <property type="term" value="P:intracellular signal transduction"/>
    <property type="evidence" value="ECO:0007669"/>
    <property type="project" value="InterPro"/>
</dbReference>
<keyword evidence="5" id="KW-1185">Reference proteome</keyword>
<dbReference type="Gene3D" id="6.10.340.10">
    <property type="match status" value="1"/>
</dbReference>
<protein>
    <submittedName>
        <fullName evidence="4">Adenylate/guanylate cyclase domain-containing protein</fullName>
    </submittedName>
</protein>
<dbReference type="Gene3D" id="3.30.450.20">
    <property type="entry name" value="PAS domain"/>
    <property type="match status" value="1"/>
</dbReference>
<evidence type="ECO:0000259" key="3">
    <source>
        <dbReference type="PROSITE" id="PS50885"/>
    </source>
</evidence>
<comment type="caution">
    <text evidence="4">The sequence shown here is derived from an EMBL/GenBank/DDBJ whole genome shotgun (WGS) entry which is preliminary data.</text>
</comment>
<dbReference type="Proteomes" id="UP000503820">
    <property type="component" value="Unassembled WGS sequence"/>
</dbReference>
<evidence type="ECO:0000313" key="4">
    <source>
        <dbReference type="EMBL" id="GFM38496.1"/>
    </source>
</evidence>
<accession>A0A7J0BXS0</accession>
<dbReference type="RefSeq" id="WP_174411112.1">
    <property type="nucleotide sequence ID" value="NZ_BLVP01000043.1"/>
</dbReference>
<feature type="domain" description="HAMP" evidence="3">
    <location>
        <begin position="397"/>
        <end position="451"/>
    </location>
</feature>
<gene>
    <name evidence="4" type="ORF">DSM19430T_31800</name>
</gene>
<dbReference type="SUPFAM" id="SSF103190">
    <property type="entry name" value="Sensory domain-like"/>
    <property type="match status" value="1"/>
</dbReference>
<dbReference type="InterPro" id="IPR001054">
    <property type="entry name" value="A/G_cyclase"/>
</dbReference>
<dbReference type="AlphaFoldDB" id="A0A7J0BXS0"/>
<dbReference type="Pfam" id="PF00211">
    <property type="entry name" value="Guanylate_cyc"/>
    <property type="match status" value="1"/>
</dbReference>
<feature type="transmembrane region" description="Helical" evidence="1">
    <location>
        <begin position="20"/>
        <end position="43"/>
    </location>
</feature>
<organism evidence="4 5">
    <name type="scientific">Desulfovibrio psychrotolerans</name>
    <dbReference type="NCBI Taxonomy" id="415242"/>
    <lineage>
        <taxon>Bacteria</taxon>
        <taxon>Pseudomonadati</taxon>
        <taxon>Thermodesulfobacteriota</taxon>
        <taxon>Desulfovibrionia</taxon>
        <taxon>Desulfovibrionales</taxon>
        <taxon>Desulfovibrionaceae</taxon>
        <taxon>Desulfovibrio</taxon>
    </lineage>
</organism>
<dbReference type="PROSITE" id="PS50125">
    <property type="entry name" value="GUANYLATE_CYCLASE_2"/>
    <property type="match status" value="1"/>
</dbReference>
<dbReference type="InterPro" id="IPR050697">
    <property type="entry name" value="Adenylyl/Guanylyl_Cyclase_3/4"/>
</dbReference>
<dbReference type="InterPro" id="IPR003660">
    <property type="entry name" value="HAMP_dom"/>
</dbReference>
<dbReference type="PANTHER" id="PTHR43081:SF1">
    <property type="entry name" value="ADENYLATE CYCLASE, TERMINAL-DIFFERENTIATION SPECIFIC"/>
    <property type="match status" value="1"/>
</dbReference>
<dbReference type="CDD" id="cd07302">
    <property type="entry name" value="CHD"/>
    <property type="match status" value="1"/>
</dbReference>
<dbReference type="SUPFAM" id="SSF55073">
    <property type="entry name" value="Nucleotide cyclase"/>
    <property type="match status" value="1"/>
</dbReference>
<dbReference type="GO" id="GO:0004016">
    <property type="term" value="F:adenylate cyclase activity"/>
    <property type="evidence" value="ECO:0007669"/>
    <property type="project" value="UniProtKB-ARBA"/>
</dbReference>
<keyword evidence="1" id="KW-0812">Transmembrane</keyword>
<dbReference type="PROSITE" id="PS50885">
    <property type="entry name" value="HAMP"/>
    <property type="match status" value="1"/>
</dbReference>